<protein>
    <submittedName>
        <fullName evidence="1">Uncharacterized protein</fullName>
    </submittedName>
</protein>
<dbReference type="OrthoDB" id="3798476at2759"/>
<proteinExistence type="predicted"/>
<dbReference type="Proteomes" id="UP000193144">
    <property type="component" value="Unassembled WGS sequence"/>
</dbReference>
<evidence type="ECO:0000313" key="2">
    <source>
        <dbReference type="Proteomes" id="UP000193144"/>
    </source>
</evidence>
<comment type="caution">
    <text evidence="1">The sequence shown here is derived from an EMBL/GenBank/DDBJ whole genome shotgun (WGS) entry which is preliminary data.</text>
</comment>
<organism evidence="1 2">
    <name type="scientific">Clohesyomyces aquaticus</name>
    <dbReference type="NCBI Taxonomy" id="1231657"/>
    <lineage>
        <taxon>Eukaryota</taxon>
        <taxon>Fungi</taxon>
        <taxon>Dikarya</taxon>
        <taxon>Ascomycota</taxon>
        <taxon>Pezizomycotina</taxon>
        <taxon>Dothideomycetes</taxon>
        <taxon>Pleosporomycetidae</taxon>
        <taxon>Pleosporales</taxon>
        <taxon>Lindgomycetaceae</taxon>
        <taxon>Clohesyomyces</taxon>
    </lineage>
</organism>
<dbReference type="AlphaFoldDB" id="A0A1Y1Z2F6"/>
<accession>A0A1Y1Z2F6</accession>
<reference evidence="1 2" key="1">
    <citation type="submission" date="2016-07" db="EMBL/GenBank/DDBJ databases">
        <title>Pervasive Adenine N6-methylation of Active Genes in Fungi.</title>
        <authorList>
            <consortium name="DOE Joint Genome Institute"/>
            <person name="Mondo S.J."/>
            <person name="Dannebaum R.O."/>
            <person name="Kuo R.C."/>
            <person name="Labutti K."/>
            <person name="Haridas S."/>
            <person name="Kuo A."/>
            <person name="Salamov A."/>
            <person name="Ahrendt S.R."/>
            <person name="Lipzen A."/>
            <person name="Sullivan W."/>
            <person name="Andreopoulos W.B."/>
            <person name="Clum A."/>
            <person name="Lindquist E."/>
            <person name="Daum C."/>
            <person name="Ramamoorthy G.K."/>
            <person name="Gryganskyi A."/>
            <person name="Culley D."/>
            <person name="Magnuson J.K."/>
            <person name="James T.Y."/>
            <person name="O'Malley M.A."/>
            <person name="Stajich J.E."/>
            <person name="Spatafora J.W."/>
            <person name="Visel A."/>
            <person name="Grigoriev I.V."/>
        </authorList>
    </citation>
    <scope>NUCLEOTIDE SEQUENCE [LARGE SCALE GENOMIC DNA]</scope>
    <source>
        <strain evidence="1 2">CBS 115471</strain>
    </source>
</reference>
<gene>
    <name evidence="1" type="ORF">BCR34DRAFT_572705</name>
</gene>
<evidence type="ECO:0000313" key="1">
    <source>
        <dbReference type="EMBL" id="ORY04481.1"/>
    </source>
</evidence>
<keyword evidence="2" id="KW-1185">Reference proteome</keyword>
<name>A0A1Y1Z2F6_9PLEO</name>
<dbReference type="EMBL" id="MCFA01000135">
    <property type="protein sequence ID" value="ORY04481.1"/>
    <property type="molecule type" value="Genomic_DNA"/>
</dbReference>
<sequence>MSRENQLISPVSNSSWTQTRAKPCLVSLPSRLEGYPINYCLGTPNGAAVGFFLVQHKQQLGNLIVKKAYVFFTDSMTL</sequence>